<evidence type="ECO:0000313" key="1">
    <source>
        <dbReference type="Ensembl" id="ENSSLDP00000001723.1"/>
    </source>
</evidence>
<reference evidence="1" key="2">
    <citation type="submission" date="2025-09" db="UniProtKB">
        <authorList>
            <consortium name="Ensembl"/>
        </authorList>
    </citation>
    <scope>IDENTIFICATION</scope>
</reference>
<reference evidence="1" key="1">
    <citation type="submission" date="2025-08" db="UniProtKB">
        <authorList>
            <consortium name="Ensembl"/>
        </authorList>
    </citation>
    <scope>IDENTIFICATION</scope>
</reference>
<sequence length="59" mass="6672">MLLGTPDAPYPTFSQSFSLMPSPLPPLSTYPMNGIVPEWFHGIISRKKFYRALIGLYLL</sequence>
<accession>A0A3B4WJN8</accession>
<dbReference type="Proteomes" id="UP000261360">
    <property type="component" value="Unplaced"/>
</dbReference>
<keyword evidence="2" id="KW-1185">Reference proteome</keyword>
<protein>
    <submittedName>
        <fullName evidence="1">Uncharacterized protein</fullName>
    </submittedName>
</protein>
<organism evidence="1 2">
    <name type="scientific">Seriola lalandi dorsalis</name>
    <dbReference type="NCBI Taxonomy" id="1841481"/>
    <lineage>
        <taxon>Eukaryota</taxon>
        <taxon>Metazoa</taxon>
        <taxon>Chordata</taxon>
        <taxon>Craniata</taxon>
        <taxon>Vertebrata</taxon>
        <taxon>Euteleostomi</taxon>
        <taxon>Actinopterygii</taxon>
        <taxon>Neopterygii</taxon>
        <taxon>Teleostei</taxon>
        <taxon>Neoteleostei</taxon>
        <taxon>Acanthomorphata</taxon>
        <taxon>Carangaria</taxon>
        <taxon>Carangiformes</taxon>
        <taxon>Carangidae</taxon>
        <taxon>Seriola</taxon>
    </lineage>
</organism>
<name>A0A3B4WJN8_SERLL</name>
<dbReference type="Ensembl" id="ENSSLDT00000001807.1">
    <property type="protein sequence ID" value="ENSSLDP00000001723.1"/>
    <property type="gene ID" value="ENSSLDG00000001426.1"/>
</dbReference>
<dbReference type="AlphaFoldDB" id="A0A3B4WJN8"/>
<proteinExistence type="predicted"/>
<evidence type="ECO:0000313" key="2">
    <source>
        <dbReference type="Proteomes" id="UP000261360"/>
    </source>
</evidence>